<proteinExistence type="predicted"/>
<dbReference type="KEGG" id="lbn:LBUCD034_0921"/>
<name>J9W0N7_LENBU</name>
<gene>
    <name evidence="1" type="ORF">LBUCD034_0921</name>
</gene>
<dbReference type="EMBL" id="CP003043">
    <property type="protein sequence ID" value="AFR99968.1"/>
    <property type="molecule type" value="Genomic_DNA"/>
</dbReference>
<dbReference type="AlphaFoldDB" id="J9W0N7"/>
<reference evidence="1 2" key="1">
    <citation type="journal article" date="2012" name="J. Biotechnol.">
        <title>Insights into the completely annotated genome of Lactobacillus buchneri CD034, a strain isolated from stable grass silage.</title>
        <authorList>
            <person name="Heinl S."/>
            <person name="Wibberg D."/>
            <person name="Eikmeyer F."/>
            <person name="Szczepanowski R."/>
            <person name="Blom J."/>
            <person name="Linke B."/>
            <person name="Goesmann A."/>
            <person name="Grabherr R."/>
            <person name="Schwab H."/>
            <person name="Puhler A."/>
            <person name="Schluter A."/>
        </authorList>
    </citation>
    <scope>NUCLEOTIDE SEQUENCE [LARGE SCALE GENOMIC DNA]</scope>
    <source>
        <strain evidence="1 2">CD034</strain>
    </source>
</reference>
<evidence type="ECO:0000313" key="2">
    <source>
        <dbReference type="Proteomes" id="UP000007332"/>
    </source>
</evidence>
<dbReference type="HOGENOM" id="CLU_2806974_0_0_9"/>
<keyword evidence="2" id="KW-1185">Reference proteome</keyword>
<accession>J9W0N7</accession>
<protein>
    <submittedName>
        <fullName evidence="1">Uncharacterized protein</fullName>
    </submittedName>
</protein>
<dbReference type="RefSeq" id="WP_014939750.1">
    <property type="nucleotide sequence ID" value="NC_018610.1"/>
</dbReference>
<dbReference type="STRING" id="1071400.LBUCD034_0921"/>
<dbReference type="Proteomes" id="UP000007332">
    <property type="component" value="Chromosome"/>
</dbReference>
<dbReference type="PATRIC" id="fig|1071400.3.peg.876"/>
<sequence length="67" mass="8061">MVLVLPDWIWWAVIGVAGITVGYQYRVYQQDKVAWMNKWFDGPINIVPWFKKYFEQVKIDINEIRKG</sequence>
<organism evidence="1 2">
    <name type="scientific">Lentilactobacillus buchneri subsp. silagei CD034</name>
    <dbReference type="NCBI Taxonomy" id="1071400"/>
    <lineage>
        <taxon>Bacteria</taxon>
        <taxon>Bacillati</taxon>
        <taxon>Bacillota</taxon>
        <taxon>Bacilli</taxon>
        <taxon>Lactobacillales</taxon>
        <taxon>Lactobacillaceae</taxon>
        <taxon>Lentilactobacillus</taxon>
        <taxon>Lentilactobacillus buchneri subsp. silagei</taxon>
    </lineage>
</organism>
<evidence type="ECO:0000313" key="1">
    <source>
        <dbReference type="EMBL" id="AFR99968.1"/>
    </source>
</evidence>